<dbReference type="PRINTS" id="PR01217">
    <property type="entry name" value="PRICHEXTENSN"/>
</dbReference>
<evidence type="ECO:0000313" key="2">
    <source>
        <dbReference type="EMBL" id="EYB97866.1"/>
    </source>
</evidence>
<gene>
    <name evidence="2" type="primary">Acey_s0136.g1969</name>
    <name evidence="2" type="ORF">Y032_0136g1969</name>
</gene>
<feature type="compositionally biased region" description="Low complexity" evidence="1">
    <location>
        <begin position="117"/>
        <end position="258"/>
    </location>
</feature>
<comment type="caution">
    <text evidence="2">The sequence shown here is derived from an EMBL/GenBank/DDBJ whole genome shotgun (WGS) entry which is preliminary data.</text>
</comment>
<proteinExistence type="predicted"/>
<evidence type="ECO:0000313" key="3">
    <source>
        <dbReference type="Proteomes" id="UP000024635"/>
    </source>
</evidence>
<accession>A0A016T5F8</accession>
<keyword evidence="3" id="KW-1185">Reference proteome</keyword>
<organism evidence="2 3">
    <name type="scientific">Ancylostoma ceylanicum</name>
    <dbReference type="NCBI Taxonomy" id="53326"/>
    <lineage>
        <taxon>Eukaryota</taxon>
        <taxon>Metazoa</taxon>
        <taxon>Ecdysozoa</taxon>
        <taxon>Nematoda</taxon>
        <taxon>Chromadorea</taxon>
        <taxon>Rhabditida</taxon>
        <taxon>Rhabditina</taxon>
        <taxon>Rhabditomorpha</taxon>
        <taxon>Strongyloidea</taxon>
        <taxon>Ancylostomatidae</taxon>
        <taxon>Ancylostomatinae</taxon>
        <taxon>Ancylostoma</taxon>
    </lineage>
</organism>
<dbReference type="AlphaFoldDB" id="A0A016T5F8"/>
<dbReference type="OrthoDB" id="5869947at2759"/>
<dbReference type="Proteomes" id="UP000024635">
    <property type="component" value="Unassembled WGS sequence"/>
</dbReference>
<reference evidence="3" key="1">
    <citation type="journal article" date="2015" name="Nat. Genet.">
        <title>The genome and transcriptome of the zoonotic hookworm Ancylostoma ceylanicum identify infection-specific gene families.</title>
        <authorList>
            <person name="Schwarz E.M."/>
            <person name="Hu Y."/>
            <person name="Antoshechkin I."/>
            <person name="Miller M.M."/>
            <person name="Sternberg P.W."/>
            <person name="Aroian R.V."/>
        </authorList>
    </citation>
    <scope>NUCLEOTIDE SEQUENCE</scope>
    <source>
        <strain evidence="3">HY135</strain>
    </source>
</reference>
<dbReference type="EMBL" id="JARK01001472">
    <property type="protein sequence ID" value="EYB97866.1"/>
    <property type="molecule type" value="Genomic_DNA"/>
</dbReference>
<dbReference type="PANTHER" id="PTHR48138:SF2">
    <property type="entry name" value="KERATINOCYTE PROLINE-RICH PROTEIN"/>
    <property type="match status" value="1"/>
</dbReference>
<dbReference type="InterPro" id="IPR052881">
    <property type="entry name" value="Keratinocyte_PR"/>
</dbReference>
<feature type="region of interest" description="Disordered" evidence="1">
    <location>
        <begin position="117"/>
        <end position="269"/>
    </location>
</feature>
<sequence length="680" mass="74374">MNYLSLYAARSSSDTGPMRPFVHMRPVYFNGTLGDSGSVIVATTAKNNSCTYPYYVPVNCTEDIYAYQVQIHTFSRSSANARSPSRQQQITAVCAVPEEPISTSTTVTTTLVATESTTITSTNDTPSTTISSTITSSPTSPSTTISPTITPSPTTPSTTVTPSPTTPSTTISSTITPSPTTPSTTISSTITPSPTSPSTTVTPSPTTPSTTISSTITPSPTSPSTTVTPSPTTPSTTISSTLTPSPTSPSTTVSSTTTRGPPQPGSKRGMAFIVDSYGLDDTAFNSSIDAIVNFVNLYNMDNLRIMLIENTNAIFERPAFKSYTNATFLSAISSVFARRTDTRDVKLDSVFSTILEKSKDLDTPYNYIFYVTQTGGKVKDTLLKELRESKCLFNISCIGVSAYKGELSKDVLTQLEEIGSLQTADNWYDAMLGMVNVTQTYDKENLPKPPERPQCVGVQASIYIAVDLSIGINETIRTQMQTILRLFPTAFNLAYDISVTKEGCSEEDKANAKKTYKGKTRISGWSFFEDVYGVNDPTFCVSNLASVMSSIGADGGDEEPIYNDETRNLLTMFNDTLSNKCKCSRYDDKETKKIIIWMPVFSYKSEEKYKEFFKYPYKHYVIPFGKDYKLEEDDFYYGLSQNDKKFNGLLSIKNSTSEAAEAVVKELWDKICRKPSNSPS</sequence>
<protein>
    <submittedName>
        <fullName evidence="2">Uncharacterized protein</fullName>
    </submittedName>
</protein>
<dbReference type="PANTHER" id="PTHR48138">
    <property type="entry name" value="KERATINOCYTE PROLINE-RICH PROTEIN-RELATED"/>
    <property type="match status" value="1"/>
</dbReference>
<name>A0A016T5F8_9BILA</name>
<evidence type="ECO:0000256" key="1">
    <source>
        <dbReference type="SAM" id="MobiDB-lite"/>
    </source>
</evidence>